<evidence type="ECO:0000313" key="1">
    <source>
        <dbReference type="EMBL" id="KAH8006010.1"/>
    </source>
</evidence>
<organism evidence="1 2">
    <name type="scientific">Sphaerodactylus townsendi</name>
    <dbReference type="NCBI Taxonomy" id="933632"/>
    <lineage>
        <taxon>Eukaryota</taxon>
        <taxon>Metazoa</taxon>
        <taxon>Chordata</taxon>
        <taxon>Craniata</taxon>
        <taxon>Vertebrata</taxon>
        <taxon>Euteleostomi</taxon>
        <taxon>Lepidosauria</taxon>
        <taxon>Squamata</taxon>
        <taxon>Bifurcata</taxon>
        <taxon>Gekkota</taxon>
        <taxon>Sphaerodactylidae</taxon>
        <taxon>Sphaerodactylus</taxon>
    </lineage>
</organism>
<evidence type="ECO:0000313" key="2">
    <source>
        <dbReference type="Proteomes" id="UP000827872"/>
    </source>
</evidence>
<gene>
    <name evidence="1" type="ORF">K3G42_031734</name>
</gene>
<proteinExistence type="predicted"/>
<reference evidence="1" key="1">
    <citation type="submission" date="2021-08" db="EMBL/GenBank/DDBJ databases">
        <title>The first chromosome-level gecko genome reveals the dynamic sex chromosomes of Neotropical dwarf geckos (Sphaerodactylidae: Sphaerodactylus).</title>
        <authorList>
            <person name="Pinto B.J."/>
            <person name="Keating S.E."/>
            <person name="Gamble T."/>
        </authorList>
    </citation>
    <scope>NUCLEOTIDE SEQUENCE</scope>
    <source>
        <strain evidence="1">TG3544</strain>
    </source>
</reference>
<comment type="caution">
    <text evidence="1">The sequence shown here is derived from an EMBL/GenBank/DDBJ whole genome shotgun (WGS) entry which is preliminary data.</text>
</comment>
<dbReference type="EMBL" id="CM037617">
    <property type="protein sequence ID" value="KAH8006010.1"/>
    <property type="molecule type" value="Genomic_DNA"/>
</dbReference>
<keyword evidence="2" id="KW-1185">Reference proteome</keyword>
<name>A0ACB8FM71_9SAUR</name>
<sequence>MVLDRFCSPRGIGVDASGKLLVTDYTEGKVHSFAVDHAFKMQSPHSVSDLRGPRYVCGAPEGGFVVSEECGDVKLFSNSHKLLVSISDKFGHTFGNPAGVCADREGNVIVVDEQHRKIHLFPQSGSPICLVSKGLQRPTGIACSTQGLLYVADSGEDNIKVFKYRMLKLR</sequence>
<protein>
    <submittedName>
        <fullName evidence="1">Uncharacterized protein</fullName>
    </submittedName>
</protein>
<accession>A0ACB8FM71</accession>
<dbReference type="Proteomes" id="UP000827872">
    <property type="component" value="Linkage Group LG04"/>
</dbReference>